<gene>
    <name evidence="2" type="ORF">DILT_LOCUS3223</name>
</gene>
<sequence>MRGPCATTNGATEIYNVQSEVSSKEPQCSFKKISTPKKRQSREPSEQPPIFGAKVAPPPTSSSDSTSTLTFKSDSGRSSYQRQKQQPQAQKTHCRQRIYLASGSAVPCERKAPFSDSRRRCSAPQKTNVEVNTSLGKIKRATQTPISNQINVVEKNSEGQADESCPPVRPRQLRERVCNLDQKAPLNGRKSGWKIERGGTAYTSPGQESKPCPASKETQLPSRMAQLQRRKNRRGIKAEALCYPKDYNDSTDVGDSVWDEATETCSVSDLVAVFEAKLAYQDTFNVFILESKGTIPQGRSPLPATPLVTATTSTSGAETHIHTPESQTVGDMAARTQPTCARRYRVQRTEQSLASTNYLSPALRYMQRASALSCNLISPLQFEPSRLSSPREDCKPISLVRRKLDQSKMTYSEKLEVTPFLPLLTVSALSTPPPPPASTAAGKQIDEEYRSEHALTPDTLQRIFRSTREFYYKYTPSPAQLTKSLGTSDIEHQIEPSRLSKNTPSGEEPISILPQNATHPEPDGKLEAVTANGDHELAHKDHGGLIDPTNRTNSSNRDVQSEDLDIDRDLTLLPPALTFQTSVH</sequence>
<dbReference type="OrthoDB" id="8925994at2759"/>
<name>A0A3P6UV26_DIBLA</name>
<feature type="compositionally biased region" description="Polar residues" evidence="1">
    <location>
        <begin position="17"/>
        <end position="26"/>
    </location>
</feature>
<feature type="region of interest" description="Disordered" evidence="1">
    <location>
        <begin position="189"/>
        <end position="220"/>
    </location>
</feature>
<keyword evidence="3" id="KW-1185">Reference proteome</keyword>
<feature type="region of interest" description="Disordered" evidence="1">
    <location>
        <begin position="493"/>
        <end position="522"/>
    </location>
</feature>
<proteinExistence type="predicted"/>
<evidence type="ECO:0000313" key="2">
    <source>
        <dbReference type="EMBL" id="VDK81371.1"/>
    </source>
</evidence>
<accession>A0A3P6UV26</accession>
<evidence type="ECO:0000313" key="3">
    <source>
        <dbReference type="Proteomes" id="UP000281553"/>
    </source>
</evidence>
<protein>
    <submittedName>
        <fullName evidence="2">Uncharacterized protein</fullName>
    </submittedName>
</protein>
<dbReference type="EMBL" id="UYRU01043328">
    <property type="protein sequence ID" value="VDK81371.1"/>
    <property type="molecule type" value="Genomic_DNA"/>
</dbReference>
<organism evidence="2 3">
    <name type="scientific">Dibothriocephalus latus</name>
    <name type="common">Fish tapeworm</name>
    <name type="synonym">Diphyllobothrium latum</name>
    <dbReference type="NCBI Taxonomy" id="60516"/>
    <lineage>
        <taxon>Eukaryota</taxon>
        <taxon>Metazoa</taxon>
        <taxon>Spiralia</taxon>
        <taxon>Lophotrochozoa</taxon>
        <taxon>Platyhelminthes</taxon>
        <taxon>Cestoda</taxon>
        <taxon>Eucestoda</taxon>
        <taxon>Diphyllobothriidea</taxon>
        <taxon>Diphyllobothriidae</taxon>
        <taxon>Dibothriocephalus</taxon>
    </lineage>
</organism>
<feature type="compositionally biased region" description="Polar residues" evidence="1">
    <location>
        <begin position="549"/>
        <end position="558"/>
    </location>
</feature>
<dbReference type="Proteomes" id="UP000281553">
    <property type="component" value="Unassembled WGS sequence"/>
</dbReference>
<feature type="region of interest" description="Disordered" evidence="1">
    <location>
        <begin position="17"/>
        <end position="128"/>
    </location>
</feature>
<feature type="compositionally biased region" description="Basic and acidic residues" evidence="1">
    <location>
        <begin position="108"/>
        <end position="119"/>
    </location>
</feature>
<feature type="region of interest" description="Disordered" evidence="1">
    <location>
        <begin position="537"/>
        <end position="562"/>
    </location>
</feature>
<reference evidence="2 3" key="1">
    <citation type="submission" date="2018-11" db="EMBL/GenBank/DDBJ databases">
        <authorList>
            <consortium name="Pathogen Informatics"/>
        </authorList>
    </citation>
    <scope>NUCLEOTIDE SEQUENCE [LARGE SCALE GENOMIC DNA]</scope>
</reference>
<dbReference type="AlphaFoldDB" id="A0A3P6UV26"/>
<feature type="compositionally biased region" description="Low complexity" evidence="1">
    <location>
        <begin position="61"/>
        <end position="73"/>
    </location>
</feature>
<feature type="compositionally biased region" description="Low complexity" evidence="1">
    <location>
        <begin position="81"/>
        <end position="90"/>
    </location>
</feature>
<evidence type="ECO:0000256" key="1">
    <source>
        <dbReference type="SAM" id="MobiDB-lite"/>
    </source>
</evidence>